<dbReference type="EMBL" id="ML737652">
    <property type="protein sequence ID" value="KAE8364408.1"/>
    <property type="molecule type" value="Genomic_DNA"/>
</dbReference>
<dbReference type="GeneID" id="43654840"/>
<keyword evidence="2" id="KW-1185">Reference proteome</keyword>
<evidence type="ECO:0000313" key="2">
    <source>
        <dbReference type="Proteomes" id="UP000326268"/>
    </source>
</evidence>
<dbReference type="OrthoDB" id="4474617at2759"/>
<dbReference type="Proteomes" id="UP000326268">
    <property type="component" value="Unassembled WGS sequence"/>
</dbReference>
<protein>
    <recommendedName>
        <fullName evidence="3">F-box domain-containing protein</fullName>
    </recommendedName>
</protein>
<accession>A0A5N7A4Q3</accession>
<evidence type="ECO:0008006" key="3">
    <source>
        <dbReference type="Google" id="ProtNLM"/>
    </source>
</evidence>
<organism evidence="1 2">
    <name type="scientific">Aspergillus caelatus</name>
    <dbReference type="NCBI Taxonomy" id="61420"/>
    <lineage>
        <taxon>Eukaryota</taxon>
        <taxon>Fungi</taxon>
        <taxon>Dikarya</taxon>
        <taxon>Ascomycota</taxon>
        <taxon>Pezizomycotina</taxon>
        <taxon>Eurotiomycetes</taxon>
        <taxon>Eurotiomycetidae</taxon>
        <taxon>Eurotiales</taxon>
        <taxon>Aspergillaceae</taxon>
        <taxon>Aspergillus</taxon>
        <taxon>Aspergillus subgen. Circumdati</taxon>
    </lineage>
</organism>
<reference evidence="1 2" key="1">
    <citation type="submission" date="2019-04" db="EMBL/GenBank/DDBJ databases">
        <title>Friends and foes A comparative genomics studyof 23 Aspergillus species from section Flavi.</title>
        <authorList>
            <consortium name="DOE Joint Genome Institute"/>
            <person name="Kjaerbolling I."/>
            <person name="Vesth T."/>
            <person name="Frisvad J.C."/>
            <person name="Nybo J.L."/>
            <person name="Theobald S."/>
            <person name="Kildgaard S."/>
            <person name="Isbrandt T."/>
            <person name="Kuo A."/>
            <person name="Sato A."/>
            <person name="Lyhne E.K."/>
            <person name="Kogle M.E."/>
            <person name="Wiebenga A."/>
            <person name="Kun R.S."/>
            <person name="Lubbers R.J."/>
            <person name="Makela M.R."/>
            <person name="Barry K."/>
            <person name="Chovatia M."/>
            <person name="Clum A."/>
            <person name="Daum C."/>
            <person name="Haridas S."/>
            <person name="He G."/>
            <person name="LaButti K."/>
            <person name="Lipzen A."/>
            <person name="Mondo S."/>
            <person name="Riley R."/>
            <person name="Salamov A."/>
            <person name="Simmons B.A."/>
            <person name="Magnuson J.K."/>
            <person name="Henrissat B."/>
            <person name="Mortensen U.H."/>
            <person name="Larsen T.O."/>
            <person name="Devries R.P."/>
            <person name="Grigoriev I.V."/>
            <person name="Machida M."/>
            <person name="Baker S.E."/>
            <person name="Andersen M.R."/>
        </authorList>
    </citation>
    <scope>NUCLEOTIDE SEQUENCE [LARGE SCALE GENOMIC DNA]</scope>
    <source>
        <strain evidence="1 2">CBS 763.97</strain>
    </source>
</reference>
<sequence length="246" mass="28409">MHWFLSLPPELIFQVYCSLDSIGDAYFLSQACKQTYYIFSRPQSHPKIFEAIIVGSYNLANPHLAPTQAWLEAQFGPGSLWQPTEASLPEDLTDEETLEFLLDVGFPSVNLPRIGFNSIFLRRLVNEEQRFYGCTPDDLYIMLHPEERDKIPALSFCFGEISSQLFYDPLGGLYMNCDRGIVAYGLDTFAVLLGMVVARRVEVLMNPLDVLRKKFGDYDFAADYYSEFWDEVFNNLLVWGMYTWDY</sequence>
<name>A0A5N7A4Q3_9EURO</name>
<dbReference type="AlphaFoldDB" id="A0A5N7A4Q3"/>
<proteinExistence type="predicted"/>
<evidence type="ECO:0000313" key="1">
    <source>
        <dbReference type="EMBL" id="KAE8364408.1"/>
    </source>
</evidence>
<dbReference type="RefSeq" id="XP_031927489.1">
    <property type="nucleotide sequence ID" value="XM_032070394.1"/>
</dbReference>
<gene>
    <name evidence="1" type="ORF">BDV27DRAFT_145304</name>
</gene>